<dbReference type="Proteomes" id="UP000799640">
    <property type="component" value="Unassembled WGS sequence"/>
</dbReference>
<accession>A0A6G1HYM9</accession>
<evidence type="ECO:0000313" key="2">
    <source>
        <dbReference type="EMBL" id="KAF2401044.1"/>
    </source>
</evidence>
<feature type="region of interest" description="Disordered" evidence="1">
    <location>
        <begin position="1"/>
        <end position="88"/>
    </location>
</feature>
<feature type="compositionally biased region" description="Basic residues" evidence="1">
    <location>
        <begin position="1"/>
        <end position="10"/>
    </location>
</feature>
<organism evidence="2 3">
    <name type="scientific">Trichodelitschia bisporula</name>
    <dbReference type="NCBI Taxonomy" id="703511"/>
    <lineage>
        <taxon>Eukaryota</taxon>
        <taxon>Fungi</taxon>
        <taxon>Dikarya</taxon>
        <taxon>Ascomycota</taxon>
        <taxon>Pezizomycotina</taxon>
        <taxon>Dothideomycetes</taxon>
        <taxon>Dothideomycetes incertae sedis</taxon>
        <taxon>Phaeotrichales</taxon>
        <taxon>Phaeotrichaceae</taxon>
        <taxon>Trichodelitschia</taxon>
    </lineage>
</organism>
<feature type="compositionally biased region" description="Low complexity" evidence="1">
    <location>
        <begin position="36"/>
        <end position="46"/>
    </location>
</feature>
<keyword evidence="3" id="KW-1185">Reference proteome</keyword>
<sequence>MPRRSTRKPKVLVSPPATRSRRGRKGVQNFLDAPEESASSEAENSPTAPPVASQKRKTTSNDDGPKPAPFNWADEKGKSGENSWVPTGESLFGKSIRAAGPFNPGVDTLLPSPKGPHVFGEPRRAADDVLPRMEGSHLFGKPRRAADDILPSTEVPSLFGKYKRAADPTGGSHLLGQLRRAAGPVNPGAGDGLPSTMFPQPSRDGKPTHMCDLPFLSDGDALRVAVKEFRSLHLKYNRGIFIHLEGEEWKNRYYEFVMRQMGLKKLKVKT</sequence>
<reference evidence="2" key="1">
    <citation type="journal article" date="2020" name="Stud. Mycol.">
        <title>101 Dothideomycetes genomes: a test case for predicting lifestyles and emergence of pathogens.</title>
        <authorList>
            <person name="Haridas S."/>
            <person name="Albert R."/>
            <person name="Binder M."/>
            <person name="Bloem J."/>
            <person name="Labutti K."/>
            <person name="Salamov A."/>
            <person name="Andreopoulos B."/>
            <person name="Baker S."/>
            <person name="Barry K."/>
            <person name="Bills G."/>
            <person name="Bluhm B."/>
            <person name="Cannon C."/>
            <person name="Castanera R."/>
            <person name="Culley D."/>
            <person name="Daum C."/>
            <person name="Ezra D."/>
            <person name="Gonzalez J."/>
            <person name="Henrissat B."/>
            <person name="Kuo A."/>
            <person name="Liang C."/>
            <person name="Lipzen A."/>
            <person name="Lutzoni F."/>
            <person name="Magnuson J."/>
            <person name="Mondo S."/>
            <person name="Nolan M."/>
            <person name="Ohm R."/>
            <person name="Pangilinan J."/>
            <person name="Park H.-J."/>
            <person name="Ramirez L."/>
            <person name="Alfaro M."/>
            <person name="Sun H."/>
            <person name="Tritt A."/>
            <person name="Yoshinaga Y."/>
            <person name="Zwiers L.-H."/>
            <person name="Turgeon B."/>
            <person name="Goodwin S."/>
            <person name="Spatafora J."/>
            <person name="Crous P."/>
            <person name="Grigoriev I."/>
        </authorList>
    </citation>
    <scope>NUCLEOTIDE SEQUENCE</scope>
    <source>
        <strain evidence="2">CBS 262.69</strain>
    </source>
</reference>
<dbReference type="AlphaFoldDB" id="A0A6G1HYM9"/>
<proteinExistence type="predicted"/>
<evidence type="ECO:0000256" key="1">
    <source>
        <dbReference type="SAM" id="MobiDB-lite"/>
    </source>
</evidence>
<name>A0A6G1HYM9_9PEZI</name>
<evidence type="ECO:0000313" key="3">
    <source>
        <dbReference type="Proteomes" id="UP000799640"/>
    </source>
</evidence>
<gene>
    <name evidence="2" type="ORF">EJ06DRAFT_582034</name>
</gene>
<dbReference type="EMBL" id="ML996694">
    <property type="protein sequence ID" value="KAF2401044.1"/>
    <property type="molecule type" value="Genomic_DNA"/>
</dbReference>
<protein>
    <submittedName>
        <fullName evidence="2">Uncharacterized protein</fullName>
    </submittedName>
</protein>